<keyword evidence="2" id="KW-0812">Transmembrane</keyword>
<dbReference type="EMBL" id="MU551633">
    <property type="protein sequence ID" value="KAI5621291.1"/>
    <property type="molecule type" value="Genomic_DNA"/>
</dbReference>
<evidence type="ECO:0000256" key="1">
    <source>
        <dbReference type="SAM" id="MobiDB-lite"/>
    </source>
</evidence>
<feature type="transmembrane region" description="Helical" evidence="2">
    <location>
        <begin position="37"/>
        <end position="58"/>
    </location>
</feature>
<evidence type="ECO:0000313" key="4">
    <source>
        <dbReference type="Proteomes" id="UP001205998"/>
    </source>
</evidence>
<keyword evidence="2" id="KW-0472">Membrane</keyword>
<proteinExistence type="predicted"/>
<feature type="region of interest" description="Disordered" evidence="1">
    <location>
        <begin position="87"/>
        <end position="118"/>
    </location>
</feature>
<evidence type="ECO:0000256" key="2">
    <source>
        <dbReference type="SAM" id="Phobius"/>
    </source>
</evidence>
<comment type="caution">
    <text evidence="3">The sequence shown here is derived from an EMBL/GenBank/DDBJ whole genome shotgun (WGS) entry which is preliminary data.</text>
</comment>
<gene>
    <name evidence="3" type="ORF">C0J50_19226</name>
</gene>
<feature type="compositionally biased region" description="Acidic residues" evidence="1">
    <location>
        <begin position="91"/>
        <end position="101"/>
    </location>
</feature>
<dbReference type="AlphaFoldDB" id="A0AAD5ARY2"/>
<keyword evidence="2" id="KW-1133">Transmembrane helix</keyword>
<keyword evidence="4" id="KW-1185">Reference proteome</keyword>
<name>A0AAD5ARY2_SILAS</name>
<reference evidence="3" key="1">
    <citation type="submission" date="2018-07" db="EMBL/GenBank/DDBJ databases">
        <title>Comparative genomics of catfishes provides insights into carnivory and benthic adaptation.</title>
        <authorList>
            <person name="Zhang Y."/>
            <person name="Wang D."/>
            <person name="Peng Z."/>
            <person name="Zheng S."/>
            <person name="Shao F."/>
            <person name="Tao W."/>
        </authorList>
    </citation>
    <scope>NUCLEOTIDE SEQUENCE</scope>
    <source>
        <strain evidence="3">Chongqing</strain>
    </source>
</reference>
<protein>
    <submittedName>
        <fullName evidence="3">Uncharacterized protein</fullName>
    </submittedName>
</protein>
<sequence>MDDTLLYLQYTCHSLAVGRKCCQSESTMGVRCSRSPYCLLVQCLIIAILSLMCQWGSYLSTPIFSPPTPCIINSSIGIMLEEKVNVGSDSDVSESEDEESEMPQLKKRCHSSSASTEELSFGDKLVKEKELPSMSATTTTTNDVDAMASKIDVLLASIKRCSQHLYNDTDGNKGRARIRHKIRKEKGILTSVVKKYNLMVSNTETLCM</sequence>
<organism evidence="3 4">
    <name type="scientific">Silurus asotus</name>
    <name type="common">Amur catfish</name>
    <name type="synonym">Parasilurus asotus</name>
    <dbReference type="NCBI Taxonomy" id="30991"/>
    <lineage>
        <taxon>Eukaryota</taxon>
        <taxon>Metazoa</taxon>
        <taxon>Chordata</taxon>
        <taxon>Craniata</taxon>
        <taxon>Vertebrata</taxon>
        <taxon>Euteleostomi</taxon>
        <taxon>Actinopterygii</taxon>
        <taxon>Neopterygii</taxon>
        <taxon>Teleostei</taxon>
        <taxon>Ostariophysi</taxon>
        <taxon>Siluriformes</taxon>
        <taxon>Siluridae</taxon>
        <taxon>Silurus</taxon>
    </lineage>
</organism>
<dbReference type="Proteomes" id="UP001205998">
    <property type="component" value="Unassembled WGS sequence"/>
</dbReference>
<accession>A0AAD5ARY2</accession>
<evidence type="ECO:0000313" key="3">
    <source>
        <dbReference type="EMBL" id="KAI5621291.1"/>
    </source>
</evidence>